<name>A0A5S4G948_9ACTN</name>
<dbReference type="AlphaFoldDB" id="A0A5S4G948"/>
<reference evidence="1 2" key="1">
    <citation type="submission" date="2019-05" db="EMBL/GenBank/DDBJ databases">
        <title>Draft genome sequence of Nonomuraea zeae DSM 100528.</title>
        <authorList>
            <person name="Saricaoglu S."/>
            <person name="Isik K."/>
        </authorList>
    </citation>
    <scope>NUCLEOTIDE SEQUENCE [LARGE SCALE GENOMIC DNA]</scope>
    <source>
        <strain evidence="1 2">DSM 100528</strain>
    </source>
</reference>
<dbReference type="RefSeq" id="WP_138693649.1">
    <property type="nucleotide sequence ID" value="NZ_JBHSAZ010000114.1"/>
</dbReference>
<dbReference type="OrthoDB" id="3689934at2"/>
<gene>
    <name evidence="1" type="ORF">ETD85_32600</name>
</gene>
<dbReference type="EMBL" id="VCKX01000121">
    <property type="protein sequence ID" value="TMR29392.1"/>
    <property type="molecule type" value="Genomic_DNA"/>
</dbReference>
<organism evidence="1 2">
    <name type="scientific">Nonomuraea zeae</name>
    <dbReference type="NCBI Taxonomy" id="1642303"/>
    <lineage>
        <taxon>Bacteria</taxon>
        <taxon>Bacillati</taxon>
        <taxon>Actinomycetota</taxon>
        <taxon>Actinomycetes</taxon>
        <taxon>Streptosporangiales</taxon>
        <taxon>Streptosporangiaceae</taxon>
        <taxon>Nonomuraea</taxon>
    </lineage>
</organism>
<sequence length="204" mass="22324">MEGRFPAVWRGLPVPWVVRWGSDLADPGPGIGWHGGRLSYRDEVPGDRRFGVLWYRDLTGLRGPPQFAAIHTRRHLAAMTGRRCQVCGGTAVGADGRIRWLIPRDEWDRLARPAGPAWTATPPCCRACRPIALRHCPHLRSVGAVAASVARARPAAVYGDLYEPGRLAPCRVNLLVPLPAGGDLPRLLGKMLVVELDDARIIPT</sequence>
<dbReference type="Proteomes" id="UP000306628">
    <property type="component" value="Unassembled WGS sequence"/>
</dbReference>
<keyword evidence="2" id="KW-1185">Reference proteome</keyword>
<accession>A0A5S4G948</accession>
<evidence type="ECO:0000313" key="1">
    <source>
        <dbReference type="EMBL" id="TMR29392.1"/>
    </source>
</evidence>
<comment type="caution">
    <text evidence="1">The sequence shown here is derived from an EMBL/GenBank/DDBJ whole genome shotgun (WGS) entry which is preliminary data.</text>
</comment>
<proteinExistence type="predicted"/>
<evidence type="ECO:0000313" key="2">
    <source>
        <dbReference type="Proteomes" id="UP000306628"/>
    </source>
</evidence>
<protein>
    <submittedName>
        <fullName evidence="1">Uncharacterized protein</fullName>
    </submittedName>
</protein>